<dbReference type="GO" id="GO:0034204">
    <property type="term" value="P:lipid translocation"/>
    <property type="evidence" value="ECO:0007669"/>
    <property type="project" value="TreeGrafter"/>
</dbReference>
<dbReference type="InterPro" id="IPR051050">
    <property type="entry name" value="Lipid_II_flippase_MurJ/MviN"/>
</dbReference>
<feature type="transmembrane region" description="Helical" evidence="10">
    <location>
        <begin position="180"/>
        <end position="202"/>
    </location>
</feature>
<comment type="similarity">
    <text evidence="9">Belongs to the MurJ/MviN family.</text>
</comment>
<dbReference type="AlphaFoldDB" id="A0A4Q7ZBQ9"/>
<feature type="transmembrane region" description="Helical" evidence="10">
    <location>
        <begin position="457"/>
        <end position="478"/>
    </location>
</feature>
<feature type="transmembrane region" description="Helical" evidence="10">
    <location>
        <begin position="297"/>
        <end position="317"/>
    </location>
</feature>
<feature type="transmembrane region" description="Helical" evidence="10">
    <location>
        <begin position="373"/>
        <end position="393"/>
    </location>
</feature>
<name>A0A4Q7ZBQ9_9GAMM</name>
<feature type="transmembrane region" description="Helical" evidence="10">
    <location>
        <begin position="223"/>
        <end position="244"/>
    </location>
</feature>
<comment type="function">
    <text evidence="8">Involved in peptidoglycan biosynthesis. Transports lipid-linked peptidoglycan precursors from the inner to the outer leaflet of the cytoplasmic membrane.</text>
</comment>
<evidence type="ECO:0000313" key="11">
    <source>
        <dbReference type="EMBL" id="RZU47279.1"/>
    </source>
</evidence>
<protein>
    <submittedName>
        <fullName evidence="11">Peptidoglycan biosynthesis protein MviN/MurJ (Putative lipid II flippase)</fullName>
    </submittedName>
</protein>
<evidence type="ECO:0000256" key="3">
    <source>
        <dbReference type="ARBA" id="ARBA00022692"/>
    </source>
</evidence>
<dbReference type="GO" id="GO:0005886">
    <property type="term" value="C:plasma membrane"/>
    <property type="evidence" value="ECO:0007669"/>
    <property type="project" value="UniProtKB-SubCell"/>
</dbReference>
<organism evidence="11 12">
    <name type="scientific">Fluviicoccus keumensis</name>
    <dbReference type="NCBI Taxonomy" id="1435465"/>
    <lineage>
        <taxon>Bacteria</taxon>
        <taxon>Pseudomonadati</taxon>
        <taxon>Pseudomonadota</taxon>
        <taxon>Gammaproteobacteria</taxon>
        <taxon>Moraxellales</taxon>
        <taxon>Moraxellaceae</taxon>
        <taxon>Fluviicoccus</taxon>
    </lineage>
</organism>
<feature type="transmembrane region" description="Helical" evidence="10">
    <location>
        <begin position="433"/>
        <end position="451"/>
    </location>
</feature>
<dbReference type="OrthoDB" id="6196544at2"/>
<feature type="transmembrane region" description="Helical" evidence="10">
    <location>
        <begin position="264"/>
        <end position="285"/>
    </location>
</feature>
<keyword evidence="3 10" id="KW-0812">Transmembrane</keyword>
<dbReference type="GO" id="GO:0015648">
    <property type="term" value="F:lipid-linked peptidoglycan transporter activity"/>
    <property type="evidence" value="ECO:0007669"/>
    <property type="project" value="TreeGrafter"/>
</dbReference>
<evidence type="ECO:0000256" key="10">
    <source>
        <dbReference type="SAM" id="Phobius"/>
    </source>
</evidence>
<keyword evidence="4" id="KW-0133">Cell shape</keyword>
<keyword evidence="7 10" id="KW-0472">Membrane</keyword>
<evidence type="ECO:0000256" key="4">
    <source>
        <dbReference type="ARBA" id="ARBA00022960"/>
    </source>
</evidence>
<evidence type="ECO:0000256" key="8">
    <source>
        <dbReference type="ARBA" id="ARBA00060041"/>
    </source>
</evidence>
<feature type="transmembrane region" description="Helical" evidence="10">
    <location>
        <begin position="84"/>
        <end position="106"/>
    </location>
</feature>
<feature type="transmembrane region" description="Helical" evidence="10">
    <location>
        <begin position="337"/>
        <end position="361"/>
    </location>
</feature>
<gene>
    <name evidence="11" type="ORF">EV700_0233</name>
</gene>
<dbReference type="InterPro" id="IPR004268">
    <property type="entry name" value="MurJ"/>
</dbReference>
<sequence>MVVLVRSGLLLALGLLLGRLLGFGRELGVAARFGATGMADAIIFTLTFPDLLMTIFFGGVLSTVLVTEFVRLGEQGSWVLHRQVTQWGGALALAMAICLAACAEPVVRLLAPGVSVSTQELMAHGVAWSAWLMPLIVCATATTVWLQALQRFAASAFSTLLYNAVVVMAIWTGLPAGDPLRALALAMVAAGLLRCFWLWFDLRGCVNPTPPHGMDWVAMFRRYLDALLTSIALFLVPVIGRAMATGSGDGGMALYNYASKLVELPLAVAITLVSVVVFSPLARLVQQKEDWASLWRSSARVVVGLSVMICLTTFAFGQELTSVAFGWGQLSETQLKLIADMTITGMLSLIFQGVYALNNVVLSALHETRRMMFYSLAGLMVFILAAWIGFWFWEAKGLMVALTAAYGVMVLLQLFWLGGVAQAGLADIFDNHFIRVLVFMILASLPFFLIPSSLGRWLGLVGAFCQFIVLTVVAVGLHPRLRLWAGDRFRSISK</sequence>
<keyword evidence="5" id="KW-0573">Peptidoglycan synthesis</keyword>
<evidence type="ECO:0000256" key="5">
    <source>
        <dbReference type="ARBA" id="ARBA00022984"/>
    </source>
</evidence>
<keyword evidence="2" id="KW-1003">Cell membrane</keyword>
<dbReference type="Proteomes" id="UP000292423">
    <property type="component" value="Unassembled WGS sequence"/>
</dbReference>
<evidence type="ECO:0000256" key="7">
    <source>
        <dbReference type="ARBA" id="ARBA00023136"/>
    </source>
</evidence>
<dbReference type="PANTHER" id="PTHR47019:SF1">
    <property type="entry name" value="LIPID II FLIPPASE MURJ"/>
    <property type="match status" value="1"/>
</dbReference>
<evidence type="ECO:0000256" key="2">
    <source>
        <dbReference type="ARBA" id="ARBA00022475"/>
    </source>
</evidence>
<dbReference type="EMBL" id="SHKX01000010">
    <property type="protein sequence ID" value="RZU47279.1"/>
    <property type="molecule type" value="Genomic_DNA"/>
</dbReference>
<evidence type="ECO:0000313" key="12">
    <source>
        <dbReference type="Proteomes" id="UP000292423"/>
    </source>
</evidence>
<reference evidence="11 12" key="1">
    <citation type="submission" date="2019-02" db="EMBL/GenBank/DDBJ databases">
        <title>Genomic Encyclopedia of Type Strains, Phase IV (KMG-IV): sequencing the most valuable type-strain genomes for metagenomic binning, comparative biology and taxonomic classification.</title>
        <authorList>
            <person name="Goeker M."/>
        </authorList>
    </citation>
    <scope>NUCLEOTIDE SEQUENCE [LARGE SCALE GENOMIC DNA]</scope>
    <source>
        <strain evidence="11 12">DSM 105135</strain>
    </source>
</reference>
<dbReference type="Pfam" id="PF03023">
    <property type="entry name" value="MurJ"/>
    <property type="match status" value="1"/>
</dbReference>
<dbReference type="PRINTS" id="PR01806">
    <property type="entry name" value="VIRFACTRMVIN"/>
</dbReference>
<feature type="transmembrane region" description="Helical" evidence="10">
    <location>
        <begin position="51"/>
        <end position="72"/>
    </location>
</feature>
<dbReference type="GO" id="GO:0009252">
    <property type="term" value="P:peptidoglycan biosynthetic process"/>
    <property type="evidence" value="ECO:0007669"/>
    <property type="project" value="UniProtKB-KW"/>
</dbReference>
<dbReference type="GO" id="GO:0008360">
    <property type="term" value="P:regulation of cell shape"/>
    <property type="evidence" value="ECO:0007669"/>
    <property type="project" value="UniProtKB-KW"/>
</dbReference>
<comment type="subcellular location">
    <subcellularLocation>
        <location evidence="1">Cell membrane</location>
        <topology evidence="1">Multi-pass membrane protein</topology>
    </subcellularLocation>
</comment>
<feature type="transmembrane region" description="Helical" evidence="10">
    <location>
        <begin position="126"/>
        <end position="146"/>
    </location>
</feature>
<comment type="caution">
    <text evidence="11">The sequence shown here is derived from an EMBL/GenBank/DDBJ whole genome shotgun (WGS) entry which is preliminary data.</text>
</comment>
<keyword evidence="6 10" id="KW-1133">Transmembrane helix</keyword>
<proteinExistence type="inferred from homology"/>
<evidence type="ECO:0000256" key="1">
    <source>
        <dbReference type="ARBA" id="ARBA00004651"/>
    </source>
</evidence>
<feature type="transmembrane region" description="Helical" evidence="10">
    <location>
        <begin position="399"/>
        <end position="421"/>
    </location>
</feature>
<evidence type="ECO:0000256" key="6">
    <source>
        <dbReference type="ARBA" id="ARBA00022989"/>
    </source>
</evidence>
<dbReference type="PANTHER" id="PTHR47019">
    <property type="entry name" value="LIPID II FLIPPASE MURJ"/>
    <property type="match status" value="1"/>
</dbReference>
<feature type="transmembrane region" description="Helical" evidence="10">
    <location>
        <begin position="153"/>
        <end position="174"/>
    </location>
</feature>
<evidence type="ECO:0000256" key="9">
    <source>
        <dbReference type="ARBA" id="ARBA00061532"/>
    </source>
</evidence>
<accession>A0A4Q7ZBQ9</accession>
<keyword evidence="12" id="KW-1185">Reference proteome</keyword>